<reference evidence="10" key="1">
    <citation type="submission" date="2016-06" db="UniProtKB">
        <authorList>
            <consortium name="WormBaseParasite"/>
        </authorList>
    </citation>
    <scope>IDENTIFICATION</scope>
</reference>
<dbReference type="Pfam" id="PF12240">
    <property type="entry name" value="Angiomotin_C"/>
    <property type="match status" value="1"/>
</dbReference>
<dbReference type="PRINTS" id="PR01807">
    <property type="entry name" value="ANGIOMOTIN"/>
</dbReference>
<feature type="domain" description="Angiomotin C-terminal" evidence="7">
    <location>
        <begin position="497"/>
        <end position="684"/>
    </location>
</feature>
<dbReference type="GO" id="GO:0005886">
    <property type="term" value="C:plasma membrane"/>
    <property type="evidence" value="ECO:0007669"/>
    <property type="project" value="TreeGrafter"/>
</dbReference>
<dbReference type="InterPro" id="IPR051747">
    <property type="entry name" value="Angiomotin-like"/>
</dbReference>
<accession>A0A183INL0</accession>
<evidence type="ECO:0000313" key="8">
    <source>
        <dbReference type="EMBL" id="VDP06573.1"/>
    </source>
</evidence>
<comment type="subcellular location">
    <subcellularLocation>
        <location evidence="1">Cell junction</location>
    </subcellularLocation>
</comment>
<sequence length="707" mass="79984">MTSPGQIQNIVSNFSELPPDNYFSKQQRPIVRVSSTHGIRDLKTSATANVNPAVPSSHVLSPPQYQAAIASMVDSNRFANRRSPEVRAVQAVPPFGVHEAVIPSAIPDECQVNLCPAKCWVVSGQLIPATTSSSAASSTGALAKVPPSGSILPAVFPDTPSKISSELPPLYHHCFAKNNPQYQSPGYGNATSSEFVKPEDVPRSSISQPDISRLNHWPLSALNVGDAAPRRLADGSSKVPYLTTEYKNQIIGEASSSSGCQAYSSNNARHLSAPPPAYFENKDAAKPGTSFMADKAAPGGYAWLYNERNAESDENRVTAQMMNLVTEENRFLRLELESYIKKTFKLQQVLYECLELQYQKIQREYEELVRRQEKREQLEQQMHMKMQQEIARLKEFNYQLNEQLENALTQMSQYQMDEVEDHELKHEITRRDMMIAQLITQNKELLAAKERYTIELDAQRATLEEQRAHIQILDKALINAQEKVLKAEEQSRKKNIYVQKAEELQRALHTFQDGMKKREDNHKRIRAQLEKELAHLQIQKKENQNKALSSTSLQDLKSTTVNLRRDLQDKEEQMLNLQSEVVRWQEAYYDELKKQEAALSEAASSKDARIRILEENSSKAEKLIEVAQSESKRYLEDLRNAKNKVGDLETRVQSLEAQMAEKDAMINVLRRRQRLSSGSDTGNRSADATLDYSSSSDVMSTYNDAYQ</sequence>
<evidence type="ECO:0000313" key="10">
    <source>
        <dbReference type="WBParaSite" id="SBAD_0000541701-mRNA-1"/>
    </source>
</evidence>
<proteinExistence type="inferred from homology"/>
<dbReference type="InterPro" id="IPR024646">
    <property type="entry name" value="Angiomotin_C"/>
</dbReference>
<feature type="region of interest" description="Disordered" evidence="6">
    <location>
        <begin position="671"/>
        <end position="707"/>
    </location>
</feature>
<evidence type="ECO:0000256" key="6">
    <source>
        <dbReference type="SAM" id="MobiDB-lite"/>
    </source>
</evidence>
<organism evidence="10">
    <name type="scientific">Soboliphyme baturini</name>
    <dbReference type="NCBI Taxonomy" id="241478"/>
    <lineage>
        <taxon>Eukaryota</taxon>
        <taxon>Metazoa</taxon>
        <taxon>Ecdysozoa</taxon>
        <taxon>Nematoda</taxon>
        <taxon>Enoplea</taxon>
        <taxon>Dorylaimia</taxon>
        <taxon>Dioctophymatida</taxon>
        <taxon>Dioctophymatoidea</taxon>
        <taxon>Soboliphymatidae</taxon>
        <taxon>Soboliphyme</taxon>
    </lineage>
</organism>
<dbReference type="EMBL" id="UZAM01008824">
    <property type="protein sequence ID" value="VDP06573.1"/>
    <property type="molecule type" value="Genomic_DNA"/>
</dbReference>
<gene>
    <name evidence="8" type="ORF">SBAD_LOCUS5206</name>
</gene>
<dbReference type="Proteomes" id="UP000270296">
    <property type="component" value="Unassembled WGS sequence"/>
</dbReference>
<dbReference type="AlphaFoldDB" id="A0A183INL0"/>
<dbReference type="GO" id="GO:0005923">
    <property type="term" value="C:bicellular tight junction"/>
    <property type="evidence" value="ECO:0007669"/>
    <property type="project" value="TreeGrafter"/>
</dbReference>
<comment type="similarity">
    <text evidence="2">Belongs to the angiomotin family.</text>
</comment>
<evidence type="ECO:0000256" key="4">
    <source>
        <dbReference type="ARBA" id="ARBA00022949"/>
    </source>
</evidence>
<evidence type="ECO:0000313" key="9">
    <source>
        <dbReference type="Proteomes" id="UP000270296"/>
    </source>
</evidence>
<evidence type="ECO:0000256" key="1">
    <source>
        <dbReference type="ARBA" id="ARBA00004282"/>
    </source>
</evidence>
<keyword evidence="4" id="KW-0965">Cell junction</keyword>
<evidence type="ECO:0000256" key="2">
    <source>
        <dbReference type="ARBA" id="ARBA00010300"/>
    </source>
</evidence>
<dbReference type="GO" id="GO:0030334">
    <property type="term" value="P:regulation of cell migration"/>
    <property type="evidence" value="ECO:0007669"/>
    <property type="project" value="TreeGrafter"/>
</dbReference>
<dbReference type="WBParaSite" id="SBAD_0000541701-mRNA-1">
    <property type="protein sequence ID" value="SBAD_0000541701-mRNA-1"/>
    <property type="gene ID" value="SBAD_0000541701"/>
</dbReference>
<dbReference type="PANTHER" id="PTHR14826:SF14">
    <property type="entry name" value="ANGIOMOTIN_C DOMAIN-CONTAINING PROTEIN"/>
    <property type="match status" value="1"/>
</dbReference>
<keyword evidence="5" id="KW-0175">Coiled coil</keyword>
<protein>
    <submittedName>
        <fullName evidence="10">Angiomotin_C domain-containing protein</fullName>
    </submittedName>
</protein>
<reference evidence="8 9" key="2">
    <citation type="submission" date="2018-11" db="EMBL/GenBank/DDBJ databases">
        <authorList>
            <consortium name="Pathogen Informatics"/>
        </authorList>
    </citation>
    <scope>NUCLEOTIDE SEQUENCE [LARGE SCALE GENOMIC DNA]</scope>
</reference>
<feature type="compositionally biased region" description="Polar residues" evidence="6">
    <location>
        <begin position="675"/>
        <end position="707"/>
    </location>
</feature>
<evidence type="ECO:0000256" key="3">
    <source>
        <dbReference type="ARBA" id="ARBA00022553"/>
    </source>
</evidence>
<dbReference type="InterPro" id="IPR009114">
    <property type="entry name" value="Angiomotin"/>
</dbReference>
<name>A0A183INL0_9BILA</name>
<dbReference type="OrthoDB" id="5974715at2759"/>
<dbReference type="GO" id="GO:0030036">
    <property type="term" value="P:actin cytoskeleton organization"/>
    <property type="evidence" value="ECO:0007669"/>
    <property type="project" value="TreeGrafter"/>
</dbReference>
<dbReference type="PANTHER" id="PTHR14826">
    <property type="entry name" value="ANGIOMOTIN"/>
    <property type="match status" value="1"/>
</dbReference>
<evidence type="ECO:0000259" key="7">
    <source>
        <dbReference type="Pfam" id="PF12240"/>
    </source>
</evidence>
<dbReference type="GO" id="GO:0031410">
    <property type="term" value="C:cytoplasmic vesicle"/>
    <property type="evidence" value="ECO:0007669"/>
    <property type="project" value="TreeGrafter"/>
</dbReference>
<evidence type="ECO:0000256" key="5">
    <source>
        <dbReference type="ARBA" id="ARBA00023054"/>
    </source>
</evidence>
<keyword evidence="9" id="KW-1185">Reference proteome</keyword>
<keyword evidence="3" id="KW-0597">Phosphoprotein</keyword>